<reference evidence="1 2" key="1">
    <citation type="submission" date="2017-07" db="EMBL/GenBank/DDBJ databases">
        <title>Bifidobacterium novel species.</title>
        <authorList>
            <person name="Lugli G.A."/>
            <person name="Milani C."/>
            <person name="Duranti S."/>
            <person name="Mangifesta M."/>
        </authorList>
    </citation>
    <scope>NUCLEOTIDE SEQUENCE [LARGE SCALE GENOMIC DNA]</scope>
    <source>
        <strain evidence="2">Uis1B</strain>
    </source>
</reference>
<sequence length="162" mass="17317">MKGHYWIGIRIDERAPRGDEAIRALATVRFRRPAGDGPLLVGADCMIEPWAAPVARRIAHGLTHIADDLADELDETCGRDAPDPTILPPNAWLRPLGDGSIPEPEGCIAALDIGENRSYLLALPAGDPDVLAGIMIAAAALGQIIENRYGVEPCGRPGREMP</sequence>
<dbReference type="Proteomes" id="UP000235050">
    <property type="component" value="Unassembled WGS sequence"/>
</dbReference>
<keyword evidence="2" id="KW-1185">Reference proteome</keyword>
<dbReference type="EMBL" id="NMWU01000055">
    <property type="protein sequence ID" value="PLS29951.1"/>
    <property type="molecule type" value="Genomic_DNA"/>
</dbReference>
<comment type="caution">
    <text evidence="1">The sequence shown here is derived from an EMBL/GenBank/DDBJ whole genome shotgun (WGS) entry which is preliminary data.</text>
</comment>
<evidence type="ECO:0000313" key="2">
    <source>
        <dbReference type="Proteomes" id="UP000235050"/>
    </source>
</evidence>
<accession>A0A2N5J6V8</accession>
<name>A0A2N5J6V8_9BIFI</name>
<dbReference type="AlphaFoldDB" id="A0A2N5J6V8"/>
<protein>
    <submittedName>
        <fullName evidence="1">Uncharacterized protein</fullName>
    </submittedName>
</protein>
<gene>
    <name evidence="1" type="ORF">Uis1B_2219</name>
</gene>
<organism evidence="1 2">
    <name type="scientific">Bifidobacterium margollesii</name>
    <dbReference type="NCBI Taxonomy" id="2020964"/>
    <lineage>
        <taxon>Bacteria</taxon>
        <taxon>Bacillati</taxon>
        <taxon>Actinomycetota</taxon>
        <taxon>Actinomycetes</taxon>
        <taxon>Bifidobacteriales</taxon>
        <taxon>Bifidobacteriaceae</taxon>
        <taxon>Bifidobacterium</taxon>
    </lineage>
</organism>
<proteinExistence type="predicted"/>
<evidence type="ECO:0000313" key="1">
    <source>
        <dbReference type="EMBL" id="PLS29951.1"/>
    </source>
</evidence>